<accession>A0ACA9KF94</accession>
<gene>
    <name evidence="1" type="ORF">ACOLOM_LOCUS1550</name>
</gene>
<organism evidence="1 2">
    <name type="scientific">Acaulospora colombiana</name>
    <dbReference type="NCBI Taxonomy" id="27376"/>
    <lineage>
        <taxon>Eukaryota</taxon>
        <taxon>Fungi</taxon>
        <taxon>Fungi incertae sedis</taxon>
        <taxon>Mucoromycota</taxon>
        <taxon>Glomeromycotina</taxon>
        <taxon>Glomeromycetes</taxon>
        <taxon>Diversisporales</taxon>
        <taxon>Acaulosporaceae</taxon>
        <taxon>Acaulospora</taxon>
    </lineage>
</organism>
<evidence type="ECO:0000313" key="1">
    <source>
        <dbReference type="EMBL" id="CAG8470082.1"/>
    </source>
</evidence>
<proteinExistence type="predicted"/>
<comment type="caution">
    <text evidence="1">The sequence shown here is derived from an EMBL/GenBank/DDBJ whole genome shotgun (WGS) entry which is preliminary data.</text>
</comment>
<evidence type="ECO:0000313" key="2">
    <source>
        <dbReference type="Proteomes" id="UP000789525"/>
    </source>
</evidence>
<dbReference type="EMBL" id="CAJVPT010001858">
    <property type="protein sequence ID" value="CAG8470082.1"/>
    <property type="molecule type" value="Genomic_DNA"/>
</dbReference>
<reference evidence="1" key="1">
    <citation type="submission" date="2021-06" db="EMBL/GenBank/DDBJ databases">
        <authorList>
            <person name="Kallberg Y."/>
            <person name="Tangrot J."/>
            <person name="Rosling A."/>
        </authorList>
    </citation>
    <scope>NUCLEOTIDE SEQUENCE</scope>
    <source>
        <strain evidence="1">CL356</strain>
    </source>
</reference>
<protein>
    <submittedName>
        <fullName evidence="1">3121_t:CDS:1</fullName>
    </submittedName>
</protein>
<dbReference type="Proteomes" id="UP000789525">
    <property type="component" value="Unassembled WGS sequence"/>
</dbReference>
<sequence length="60" mass="6906">GGWWSRPANWKTNTAIVGAGMFVIVGILWKISAEREWSKQFTDGEYKDLKFDENGDEIKK</sequence>
<feature type="non-terminal residue" evidence="1">
    <location>
        <position position="1"/>
    </location>
</feature>
<keyword evidence="2" id="KW-1185">Reference proteome</keyword>
<name>A0ACA9KF94_9GLOM</name>